<evidence type="ECO:0000256" key="7">
    <source>
        <dbReference type="ARBA" id="ARBA00023006"/>
    </source>
</evidence>
<feature type="compositionally biased region" description="Low complexity" evidence="11">
    <location>
        <begin position="1797"/>
        <end position="1821"/>
    </location>
</feature>
<feature type="compositionally biased region" description="Low complexity" evidence="11">
    <location>
        <begin position="448"/>
        <end position="459"/>
    </location>
</feature>
<dbReference type="Pfam" id="PF12932">
    <property type="entry name" value="Sec16"/>
    <property type="match status" value="1"/>
</dbReference>
<feature type="compositionally biased region" description="Polar residues" evidence="11">
    <location>
        <begin position="1450"/>
        <end position="1466"/>
    </location>
</feature>
<feature type="region of interest" description="Disordered" evidence="11">
    <location>
        <begin position="378"/>
        <end position="411"/>
    </location>
</feature>
<feature type="compositionally biased region" description="Low complexity" evidence="11">
    <location>
        <begin position="807"/>
        <end position="821"/>
    </location>
</feature>
<feature type="compositionally biased region" description="Polar residues" evidence="11">
    <location>
        <begin position="763"/>
        <end position="778"/>
    </location>
</feature>
<sequence>MATTLEPSHSHPRIVASSNEKLGHWFPAMRPDDLDEIPDSSPVDTGAPTMGITPPFPRNLDSLPISSDVQSQPQDEVFFQEQDSITSANTAPLWTSEPPSNGGAGDELPSDDDDERLDPAWGIKRMDSTQILQTVNRSTTFPDFGLPTPTEPSLGSAFPGVSENRQAEHEETDILTKPIQDDAYTIEPQQTPWLLQEEQDLVQEQPPWTISEQSDPDTELAERFDEGIPLIQTNDSKDKEVEANVESNPWSSEAPQDETGIEDGFFSGLNNLTSNSTQRKPLERKSTAQVLDALDFERPARLDSPAILENTETSFFEQLHNEPADESLVSQPPATEEVDAMWAAALEDDEFLVEDADDLLPDSEPGSPSSFMASLRRDGLTTVPEDQPTSANATQAHQSSPRRQNSFNPYAPHQPLVADMLHMSPDPTTHNNLGLIRPGLPQHALFGAQGQQRPAAPQPMKSFVDQSKDGYKSPYDLPVDITKSRKRAAAPHAVQTNKTLPPPPRSSSLSEKPLQSPFNPPYQQNSTAHPPSSTSAAPVVSRSVSAFTPPSKPPVTHKTTGSGSFFEELPAVSRPRPVSNQGRYTPQQTVVQPPQLPPPSPPYKGTVAEPPSPPRASDPYAAYQLQPPERLDPYANISLQAPLPSPSTTNARYSPAPPTAQLGARSGPSPRYSPAPPTQPSSSTQGNRYASQPVSTPQAPAAAPPINRYVSQPPPNALPPSNVLPFQPRTSSPLAVHKRSTDETNAGIPPAITGIPRPGMAGRQSSHNLNFTPQSTINPEGANLSSSTLLTSPPKRQAVEALPPPRRSQTQSPSKQRPQPSFQNLISDYPNRPASAYGQSSPSKSFAQLASDPPARTKSFASSLGTELDFVRPADDSQFDPLERWKGAPLITFGFAGTLVTSFPKHVPRYTTGVARPQIKAMPGEFVVRQLKDLITQNELINSFPGPLRGKAKKKDLLSWMASYISGLESSQPENDPHQSPMDSHRRHHEKLLLWKIVRVLVENDGSLEGPALNAVNVILSPEVHAVDDTTASKYRTDEQITGIYRPSGGNARSDSVDPLAAELLRKHLLAGNRQAAIFHAMDARLWSHALIIASTMERSVWSQVVREFVRQEVKTIGTNAESLSALYEIFGGNIEESIDELVPPSARAGLQMVSKVDSLGPTKNALDGLNHWKETLSLVLNNRAPGDHQALAVLGKLLEDYQRIEAAHICYLFSRSPAKPVIMGGIDDAQADIVLLGADHKTRPSDFMRNQEAVILTEIYEFATNVLISGSTPVNMPHLSAFKLQKAGILAENGMKSEAQAYCEAIASMFKSSTKLSPYYHSLFLTQLDDLSARLKQTPIQGSASWIGKPSLEKVSGSVWNKFTTFVAGDDSDAESKGSGKDAAEAGPFANVSGTPSLSRTGSQSDLYGSYPLASPPAVSNTIAGSRYAPNGIHSPRSSSELTRGRPSLDSQRSPPATSHLNSSRQYEPVNMLQQNQMVQPLNPYQALAAASPPTNYPQSPPGSSYLPNSVTQLVQDIAPPVHHEPYAPTPPAEDTVSLAYGHNPQFQQHGQFGYSEYEYAEPPLEQTPPVQDEVADAGYAPPAQSYGYEASAENGYIPYEPEPESPEESKPKKKSFIGDDDDDFPQATPTAHRGSQDDEADRKRANDAAADAAFRAAAEADANREKEKMQAKRSSSWFGGWLGGKKAPEGLDSGSSKSADAKVYRANLGESKMKLYYDKELGKWVNPDNPDAGVKTATPPPPRMGGTPGPSSGPPKSVGSGHVTSSSLPNVSMGSPSLPGSRAGTPASGSMIGVPAAPYSAGLSGPPSAASTPPLGLAPTSHPGLAALVPPPRPGSRPGTAVSNASSIDDLIGPPGGRKGAKSTKKAKGRYVDVMAQ</sequence>
<feature type="region of interest" description="Disordered" evidence="11">
    <location>
        <begin position="1423"/>
        <end position="1466"/>
    </location>
</feature>
<feature type="compositionally biased region" description="Basic and acidic residues" evidence="11">
    <location>
        <begin position="1636"/>
        <end position="1648"/>
    </location>
</feature>
<feature type="region of interest" description="Disordered" evidence="11">
    <location>
        <begin position="1596"/>
        <end position="1702"/>
    </location>
</feature>
<comment type="similarity">
    <text evidence="2 10">Belongs to the SEC16 family.</text>
</comment>
<evidence type="ECO:0000256" key="10">
    <source>
        <dbReference type="RuleBase" id="RU364101"/>
    </source>
</evidence>
<name>A0AAV9NVZ2_9EURO</name>
<proteinExistence type="inferred from homology"/>
<gene>
    <name evidence="14" type="ORF">LTR84_000893</name>
</gene>
<evidence type="ECO:0000256" key="11">
    <source>
        <dbReference type="SAM" id="MobiDB-lite"/>
    </source>
</evidence>
<keyword evidence="5 10" id="KW-0931">ER-Golgi transport</keyword>
<keyword evidence="15" id="KW-1185">Reference proteome</keyword>
<dbReference type="GeneID" id="89969115"/>
<feature type="compositionally biased region" description="Basic and acidic residues" evidence="11">
    <location>
        <begin position="1663"/>
        <end position="1672"/>
    </location>
</feature>
<feature type="compositionally biased region" description="Polar residues" evidence="11">
    <location>
        <begin position="245"/>
        <end position="254"/>
    </location>
</feature>
<feature type="compositionally biased region" description="Basic and acidic residues" evidence="11">
    <location>
        <begin position="1375"/>
        <end position="1385"/>
    </location>
</feature>
<keyword evidence="4 10" id="KW-0256">Endoplasmic reticulum</keyword>
<dbReference type="CDD" id="cd09233">
    <property type="entry name" value="ACE1-Sec16-like"/>
    <property type="match status" value="1"/>
</dbReference>
<evidence type="ECO:0000256" key="6">
    <source>
        <dbReference type="ARBA" id="ARBA00022927"/>
    </source>
</evidence>
<evidence type="ECO:0000256" key="8">
    <source>
        <dbReference type="ARBA" id="ARBA00023136"/>
    </source>
</evidence>
<feature type="compositionally biased region" description="Low complexity" evidence="11">
    <location>
        <begin position="1649"/>
        <end position="1662"/>
    </location>
</feature>
<dbReference type="InterPro" id="IPR024340">
    <property type="entry name" value="Sec16_CCD"/>
</dbReference>
<dbReference type="InterPro" id="IPR024298">
    <property type="entry name" value="Sec16_Sec23-bd"/>
</dbReference>
<comment type="caution">
    <text evidence="14">The sequence shown here is derived from an EMBL/GenBank/DDBJ whole genome shotgun (WGS) entry which is preliminary data.</text>
</comment>
<dbReference type="GO" id="GO:0070971">
    <property type="term" value="C:endoplasmic reticulum exit site"/>
    <property type="evidence" value="ECO:0007669"/>
    <property type="project" value="TreeGrafter"/>
</dbReference>
<evidence type="ECO:0000259" key="12">
    <source>
        <dbReference type="Pfam" id="PF12931"/>
    </source>
</evidence>
<evidence type="ECO:0000256" key="9">
    <source>
        <dbReference type="ARBA" id="ARBA00024687"/>
    </source>
</evidence>
<feature type="region of interest" description="Disordered" evidence="11">
    <location>
        <begin position="1"/>
        <end position="118"/>
    </location>
</feature>
<evidence type="ECO:0000256" key="2">
    <source>
        <dbReference type="ARBA" id="ARBA00005927"/>
    </source>
</evidence>
<protein>
    <recommendedName>
        <fullName evidence="10">Protein transport protein sec16</fullName>
    </recommendedName>
</protein>
<keyword evidence="7 10" id="KW-0072">Autophagy</keyword>
<evidence type="ECO:0000256" key="4">
    <source>
        <dbReference type="ARBA" id="ARBA00022824"/>
    </source>
</evidence>
<dbReference type="GO" id="GO:0016192">
    <property type="term" value="P:vesicle-mediated transport"/>
    <property type="evidence" value="ECO:0007669"/>
    <property type="project" value="UniProtKB-KW"/>
</dbReference>
<dbReference type="RefSeq" id="XP_064712382.1">
    <property type="nucleotide sequence ID" value="XM_064844522.1"/>
</dbReference>
<comment type="subcellular location">
    <subcellularLocation>
        <location evidence="1">Endoplasmic reticulum membrane</location>
        <topology evidence="1">Peripheral membrane protein</topology>
        <orientation evidence="1">Cytoplasmic side</orientation>
    </subcellularLocation>
</comment>
<feature type="compositionally biased region" description="Polar residues" evidence="11">
    <location>
        <begin position="1393"/>
        <end position="1405"/>
    </location>
</feature>
<dbReference type="FunFam" id="1.25.40.1030:FF:000008">
    <property type="entry name" value="Protein transport protein sec16"/>
    <property type="match status" value="1"/>
</dbReference>
<dbReference type="Proteomes" id="UP001358417">
    <property type="component" value="Unassembled WGS sequence"/>
</dbReference>
<feature type="compositionally biased region" description="Basic and acidic residues" evidence="11">
    <location>
        <begin position="165"/>
        <end position="174"/>
    </location>
</feature>
<dbReference type="GO" id="GO:0070973">
    <property type="term" value="P:protein localization to endoplasmic reticulum exit site"/>
    <property type="evidence" value="ECO:0007669"/>
    <property type="project" value="TreeGrafter"/>
</dbReference>
<feature type="compositionally biased region" description="Low complexity" evidence="11">
    <location>
        <begin position="526"/>
        <end position="546"/>
    </location>
</feature>
<feature type="compositionally biased region" description="Polar residues" evidence="11">
    <location>
        <begin position="81"/>
        <end position="99"/>
    </location>
</feature>
<keyword evidence="3 10" id="KW-0813">Transport</keyword>
<evidence type="ECO:0000256" key="1">
    <source>
        <dbReference type="ARBA" id="ARBA00004397"/>
    </source>
</evidence>
<dbReference type="EMBL" id="JAVRRD010000001">
    <property type="protein sequence ID" value="KAK5065058.1"/>
    <property type="molecule type" value="Genomic_DNA"/>
</dbReference>
<dbReference type="PANTHER" id="PTHR13402:SF6">
    <property type="entry name" value="SECRETORY 16, ISOFORM I"/>
    <property type="match status" value="1"/>
</dbReference>
<feature type="domain" description="Sec16 Sec23-binding" evidence="12">
    <location>
        <begin position="1065"/>
        <end position="1371"/>
    </location>
</feature>
<feature type="compositionally biased region" description="Basic residues" evidence="11">
    <location>
        <begin position="1861"/>
        <end position="1871"/>
    </location>
</feature>
<comment type="function">
    <text evidence="9 10">Involved in the initiation of assembly of the COPII coat required for the formation of transport vesicles from the endoplasmic reticulum (ER) and the selection of cargo molecules. Also involved in autophagy.</text>
</comment>
<evidence type="ECO:0000313" key="15">
    <source>
        <dbReference type="Proteomes" id="UP001358417"/>
    </source>
</evidence>
<dbReference type="Gene3D" id="1.25.40.1030">
    <property type="match status" value="1"/>
</dbReference>
<feature type="region of interest" description="Disordered" evidence="11">
    <location>
        <begin position="1372"/>
        <end position="1405"/>
    </location>
</feature>
<feature type="compositionally biased region" description="Polar residues" evidence="11">
    <location>
        <begin position="387"/>
        <end position="408"/>
    </location>
</feature>
<evidence type="ECO:0000313" key="14">
    <source>
        <dbReference type="EMBL" id="KAK5065058.1"/>
    </source>
</evidence>
<feature type="compositionally biased region" description="Polar residues" evidence="11">
    <location>
        <begin position="268"/>
        <end position="279"/>
    </location>
</feature>
<dbReference type="GO" id="GO:0006914">
    <property type="term" value="P:autophagy"/>
    <property type="evidence" value="ECO:0007669"/>
    <property type="project" value="UniProtKB-KW"/>
</dbReference>
<feature type="domain" description="Sec16 central conserved" evidence="13">
    <location>
        <begin position="888"/>
        <end position="1006"/>
    </location>
</feature>
<accession>A0AAV9NVZ2</accession>
<feature type="compositionally biased region" description="Polar residues" evidence="11">
    <location>
        <begin position="1764"/>
        <end position="1777"/>
    </location>
</feature>
<dbReference type="GO" id="GO:0007030">
    <property type="term" value="P:Golgi organization"/>
    <property type="evidence" value="ECO:0007669"/>
    <property type="project" value="TreeGrafter"/>
</dbReference>
<dbReference type="GO" id="GO:0012507">
    <property type="term" value="C:ER to Golgi transport vesicle membrane"/>
    <property type="evidence" value="ECO:0007669"/>
    <property type="project" value="TreeGrafter"/>
</dbReference>
<dbReference type="GO" id="GO:0005789">
    <property type="term" value="C:endoplasmic reticulum membrane"/>
    <property type="evidence" value="ECO:0007669"/>
    <property type="project" value="UniProtKB-SubCell"/>
</dbReference>
<feature type="region of interest" description="Disordered" evidence="11">
    <location>
        <begin position="1724"/>
        <end position="1879"/>
    </location>
</feature>
<feature type="region of interest" description="Disordered" evidence="11">
    <location>
        <begin position="448"/>
        <end position="860"/>
    </location>
</feature>
<feature type="region of interest" description="Disordered" evidence="11">
    <location>
        <begin position="139"/>
        <end position="182"/>
    </location>
</feature>
<dbReference type="PANTHER" id="PTHR13402">
    <property type="entry name" value="RGPR-RELATED"/>
    <property type="match status" value="1"/>
</dbReference>
<keyword evidence="8 10" id="KW-0472">Membrane</keyword>
<evidence type="ECO:0000259" key="13">
    <source>
        <dbReference type="Pfam" id="PF12932"/>
    </source>
</evidence>
<evidence type="ECO:0000256" key="3">
    <source>
        <dbReference type="ARBA" id="ARBA00022448"/>
    </source>
</evidence>
<dbReference type="Pfam" id="PF12931">
    <property type="entry name" value="TPR_Sec16"/>
    <property type="match status" value="1"/>
</dbReference>
<feature type="compositionally biased region" description="Polar residues" evidence="11">
    <location>
        <begin position="686"/>
        <end position="698"/>
    </location>
</feature>
<reference evidence="14 15" key="1">
    <citation type="submission" date="2023-08" db="EMBL/GenBank/DDBJ databases">
        <title>Black Yeasts Isolated from many extreme environments.</title>
        <authorList>
            <person name="Coleine C."/>
            <person name="Stajich J.E."/>
            <person name="Selbmann L."/>
        </authorList>
    </citation>
    <scope>NUCLEOTIDE SEQUENCE [LARGE SCALE GENOMIC DNA]</scope>
    <source>
        <strain evidence="14 15">CCFEE 5792</strain>
    </source>
</reference>
<keyword evidence="6 10" id="KW-0653">Protein transport</keyword>
<feature type="region of interest" description="Disordered" evidence="11">
    <location>
        <begin position="230"/>
        <end position="284"/>
    </location>
</feature>
<feature type="compositionally biased region" description="Polar residues" evidence="11">
    <location>
        <begin position="837"/>
        <end position="848"/>
    </location>
</feature>
<feature type="compositionally biased region" description="Polar residues" evidence="11">
    <location>
        <begin position="64"/>
        <end position="74"/>
    </location>
</feature>
<dbReference type="GO" id="GO:0015031">
    <property type="term" value="P:protein transport"/>
    <property type="evidence" value="ECO:0007669"/>
    <property type="project" value="UniProtKB-KW"/>
</dbReference>
<organism evidence="14 15">
    <name type="scientific">Exophiala bonariae</name>
    <dbReference type="NCBI Taxonomy" id="1690606"/>
    <lineage>
        <taxon>Eukaryota</taxon>
        <taxon>Fungi</taxon>
        <taxon>Dikarya</taxon>
        <taxon>Ascomycota</taxon>
        <taxon>Pezizomycotina</taxon>
        <taxon>Eurotiomycetes</taxon>
        <taxon>Chaetothyriomycetidae</taxon>
        <taxon>Chaetothyriales</taxon>
        <taxon>Herpotrichiellaceae</taxon>
        <taxon>Exophiala</taxon>
    </lineage>
</organism>
<evidence type="ECO:0000256" key="5">
    <source>
        <dbReference type="ARBA" id="ARBA00022892"/>
    </source>
</evidence>